<organism evidence="2 3">
    <name type="scientific">Solihabitans fulvus</name>
    <dbReference type="NCBI Taxonomy" id="1892852"/>
    <lineage>
        <taxon>Bacteria</taxon>
        <taxon>Bacillati</taxon>
        <taxon>Actinomycetota</taxon>
        <taxon>Actinomycetes</taxon>
        <taxon>Pseudonocardiales</taxon>
        <taxon>Pseudonocardiaceae</taxon>
        <taxon>Solihabitans</taxon>
    </lineage>
</organism>
<dbReference type="EMBL" id="VUOB01000003">
    <property type="protein sequence ID" value="KAA2266163.1"/>
    <property type="molecule type" value="Genomic_DNA"/>
</dbReference>
<evidence type="ECO:0000313" key="2">
    <source>
        <dbReference type="EMBL" id="KAA2266163.1"/>
    </source>
</evidence>
<dbReference type="SUPFAM" id="SSF46785">
    <property type="entry name" value="Winged helix' DNA-binding domain"/>
    <property type="match status" value="1"/>
</dbReference>
<name>A0A5B2XS08_9PSEU</name>
<gene>
    <name evidence="2" type="ORF">F0L68_03350</name>
</gene>
<evidence type="ECO:0000313" key="3">
    <source>
        <dbReference type="Proteomes" id="UP000323454"/>
    </source>
</evidence>
<dbReference type="InterPro" id="IPR011991">
    <property type="entry name" value="ArsR-like_HTH"/>
</dbReference>
<dbReference type="InterPro" id="IPR001845">
    <property type="entry name" value="HTH_ArsR_DNA-bd_dom"/>
</dbReference>
<dbReference type="InterPro" id="IPR036390">
    <property type="entry name" value="WH_DNA-bd_sf"/>
</dbReference>
<dbReference type="GO" id="GO:0003700">
    <property type="term" value="F:DNA-binding transcription factor activity"/>
    <property type="evidence" value="ECO:0007669"/>
    <property type="project" value="InterPro"/>
</dbReference>
<dbReference type="Gene3D" id="1.10.10.10">
    <property type="entry name" value="Winged helix-like DNA-binding domain superfamily/Winged helix DNA-binding domain"/>
    <property type="match status" value="1"/>
</dbReference>
<dbReference type="OrthoDB" id="7945987at2"/>
<dbReference type="RefSeq" id="WP_149847901.1">
    <property type="nucleotide sequence ID" value="NZ_VUOB01000003.1"/>
</dbReference>
<protein>
    <submittedName>
        <fullName evidence="2">Helix-turn-helix transcriptional regulator</fullName>
    </submittedName>
</protein>
<reference evidence="2 3" key="2">
    <citation type="submission" date="2019-09" db="EMBL/GenBank/DDBJ databases">
        <authorList>
            <person name="Jin C."/>
        </authorList>
    </citation>
    <scope>NUCLEOTIDE SEQUENCE [LARGE SCALE GENOMIC DNA]</scope>
    <source>
        <strain evidence="2 3">AN110305</strain>
    </source>
</reference>
<sequence>MSERQTDEIRDPKALRALAHPLRWKLLQLIGDEEVATATRCAEVLGESVASCSYHLNMLAKYDYVEHAPGGQGREKPWRLVKRRQILGMSGMDGEVALAAEAATEAFVDNEFAQLKARLRRESLESEEWQRAIGLIGVTTFLTAEEVVDVRDQLDQLARRYADRVEDPSVRPPGARSVRLFLATTVAPQKRPAD</sequence>
<dbReference type="Proteomes" id="UP000323454">
    <property type="component" value="Unassembled WGS sequence"/>
</dbReference>
<dbReference type="InterPro" id="IPR036388">
    <property type="entry name" value="WH-like_DNA-bd_sf"/>
</dbReference>
<dbReference type="AlphaFoldDB" id="A0A5B2XS08"/>
<proteinExistence type="predicted"/>
<feature type="domain" description="HTH arsR-type" evidence="1">
    <location>
        <begin position="13"/>
        <end position="92"/>
    </location>
</feature>
<dbReference type="SMART" id="SM00418">
    <property type="entry name" value="HTH_ARSR"/>
    <property type="match status" value="1"/>
</dbReference>
<evidence type="ECO:0000259" key="1">
    <source>
        <dbReference type="SMART" id="SM00418"/>
    </source>
</evidence>
<accession>A0A5B2XS08</accession>
<reference evidence="2 3" key="1">
    <citation type="submission" date="2019-09" db="EMBL/GenBank/DDBJ databases">
        <title>Goodfellowia gen. nov., a new genus of the Pseudonocardineae related to Actinoalloteichus, containing Goodfellowia coeruleoviolacea gen. nov., comb. nov. gen. nov., comb. nov.</title>
        <authorList>
            <person name="Labeda D."/>
        </authorList>
    </citation>
    <scope>NUCLEOTIDE SEQUENCE [LARGE SCALE GENOMIC DNA]</scope>
    <source>
        <strain evidence="2 3">AN110305</strain>
    </source>
</reference>
<keyword evidence="3" id="KW-1185">Reference proteome</keyword>
<comment type="caution">
    <text evidence="2">The sequence shown here is derived from an EMBL/GenBank/DDBJ whole genome shotgun (WGS) entry which is preliminary data.</text>
</comment>
<dbReference type="CDD" id="cd00090">
    <property type="entry name" value="HTH_ARSR"/>
    <property type="match status" value="1"/>
</dbReference>